<reference evidence="2" key="2">
    <citation type="journal article" date="2018" name="Sci. Data">
        <title>The draft genome sequence of cork oak.</title>
        <authorList>
            <person name="Ramos A.M."/>
            <person name="Usie A."/>
            <person name="Barbosa P."/>
            <person name="Barros P.M."/>
            <person name="Capote T."/>
            <person name="Chaves I."/>
            <person name="Simoes F."/>
            <person name="Abreu I."/>
            <person name="Carrasquinho I."/>
            <person name="Faro C."/>
            <person name="Guimaraes J.B."/>
            <person name="Mendonca D."/>
            <person name="Nobrega F."/>
            <person name="Rodrigues L."/>
            <person name="Saibo N.J.M."/>
            <person name="Varela M.C."/>
            <person name="Egas C."/>
            <person name="Matos J."/>
            <person name="Miguel C.M."/>
            <person name="Oliveira M.M."/>
            <person name="Ricardo C.P."/>
            <person name="Goncalves S."/>
        </authorList>
    </citation>
    <scope>NUCLEOTIDE SEQUENCE [LARGE SCALE GENOMIC DNA]</scope>
    <source>
        <strain evidence="2">HL8</strain>
    </source>
</reference>
<gene>
    <name evidence="2" type="primary">UGT74F2_10</name>
    <name evidence="2" type="ORF">CFP56_006880</name>
</gene>
<name>A0AAW0M746_QUESU</name>
<dbReference type="SUPFAM" id="SSF53756">
    <property type="entry name" value="UDP-Glycosyltransferase/glycogen phosphorylase"/>
    <property type="match status" value="1"/>
</dbReference>
<dbReference type="GO" id="GO:0080043">
    <property type="term" value="F:quercetin 3-O-glucosyltransferase activity"/>
    <property type="evidence" value="ECO:0007669"/>
    <property type="project" value="TreeGrafter"/>
</dbReference>
<comment type="similarity">
    <text evidence="1">Belongs to the UDP-glycosyltransferase family.</text>
</comment>
<dbReference type="GO" id="GO:0080044">
    <property type="term" value="F:quercetin 7-O-glucosyltransferase activity"/>
    <property type="evidence" value="ECO:0007669"/>
    <property type="project" value="TreeGrafter"/>
</dbReference>
<proteinExistence type="inferred from homology"/>
<reference evidence="2" key="3">
    <citation type="submission" date="2023-07" db="EMBL/GenBank/DDBJ databases">
        <title>An improved reference 1 genome and first organelle genomes of Quercus suber.</title>
        <authorList>
            <consortium name="Genosuber Consortium"/>
            <person name="Usie A."/>
            <person name="Serra O."/>
            <person name="Barros P."/>
        </authorList>
    </citation>
    <scope>NUCLEOTIDE SEQUENCE</scope>
    <source>
        <strain evidence="2">HL8</strain>
        <tissue evidence="2">Leaves</tissue>
    </source>
</reference>
<dbReference type="Gene3D" id="3.40.50.2000">
    <property type="entry name" value="Glycogen Phosphorylase B"/>
    <property type="match status" value="1"/>
</dbReference>
<reference evidence="2" key="1">
    <citation type="submission" date="2017-12" db="EMBL/GenBank/DDBJ databases">
        <authorList>
            <person name="Barbosa P."/>
            <person name="Usie A."/>
            <person name="Ramos A.M."/>
        </authorList>
    </citation>
    <scope>NUCLEOTIDE SEQUENCE</scope>
    <source>
        <strain evidence="2">HL8</strain>
        <tissue evidence="2">Leaves</tissue>
    </source>
</reference>
<dbReference type="PANTHER" id="PTHR11926:SF1540">
    <property type="entry name" value="GLYCOSYLTRANSFERASE"/>
    <property type="match status" value="1"/>
</dbReference>
<evidence type="ECO:0000313" key="2">
    <source>
        <dbReference type="EMBL" id="KAK7859314.1"/>
    </source>
</evidence>
<dbReference type="EMBL" id="PKMF04000013">
    <property type="protein sequence ID" value="KAK7859314.1"/>
    <property type="molecule type" value="Genomic_DNA"/>
</dbReference>
<accession>A0AAW0M746</accession>
<dbReference type="PANTHER" id="PTHR11926">
    <property type="entry name" value="GLUCOSYL/GLUCURONOSYL TRANSFERASES"/>
    <property type="match status" value="1"/>
</dbReference>
<protein>
    <submittedName>
        <fullName evidence="2">Udp-glycosyltransferase 74f2</fullName>
    </submittedName>
</protein>
<organism evidence="2">
    <name type="scientific">Quercus suber</name>
    <name type="common">Cork oak</name>
    <dbReference type="NCBI Taxonomy" id="58331"/>
    <lineage>
        <taxon>Eukaryota</taxon>
        <taxon>Viridiplantae</taxon>
        <taxon>Streptophyta</taxon>
        <taxon>Embryophyta</taxon>
        <taxon>Tracheophyta</taxon>
        <taxon>Spermatophyta</taxon>
        <taxon>Magnoliopsida</taxon>
        <taxon>eudicotyledons</taxon>
        <taxon>Gunneridae</taxon>
        <taxon>Pentapetalae</taxon>
        <taxon>rosids</taxon>
        <taxon>fabids</taxon>
        <taxon>Fagales</taxon>
        <taxon>Fagaceae</taxon>
        <taxon>Quercus</taxon>
    </lineage>
</organism>
<evidence type="ECO:0000256" key="1">
    <source>
        <dbReference type="ARBA" id="ARBA00009995"/>
    </source>
</evidence>
<dbReference type="AlphaFoldDB" id="A0AAW0M746"/>
<sequence>MEKETNIAYNAHCLVLSYPTQGHLNPMHEFSKCLKHKGVKVTLVITRPMSKTIHKEASSIALETISDGFDEGGIAHAESIQAYLERFWQVGSQTLAELLEKLSSSSSGNPVDCIVYDAFLPWALDVAKKFGLVGAFFFHSIL</sequence>
<comment type="caution">
    <text evidence="2">The sequence shown here is derived from an EMBL/GenBank/DDBJ whole genome shotgun (WGS) entry which is preliminary data.</text>
</comment>